<organism evidence="7 8">
    <name type="scientific">Corynebacterium pseudotuberculosis 258</name>
    <dbReference type="NCBI Taxonomy" id="1168865"/>
    <lineage>
        <taxon>Bacteria</taxon>
        <taxon>Bacillati</taxon>
        <taxon>Actinomycetota</taxon>
        <taxon>Actinomycetes</taxon>
        <taxon>Mycobacteriales</taxon>
        <taxon>Corynebacteriaceae</taxon>
        <taxon>Corynebacterium</taxon>
    </lineage>
</organism>
<evidence type="ECO:0000256" key="1">
    <source>
        <dbReference type="ARBA" id="ARBA00001917"/>
    </source>
</evidence>
<protein>
    <submittedName>
        <fullName evidence="7">Dehydrogenase</fullName>
    </submittedName>
</protein>
<dbReference type="Pfam" id="PF00881">
    <property type="entry name" value="Nitroreductase"/>
    <property type="match status" value="1"/>
</dbReference>
<keyword evidence="5" id="KW-0560">Oxidoreductase</keyword>
<dbReference type="SUPFAM" id="SSF55469">
    <property type="entry name" value="FMN-dependent nitroreductase-like"/>
    <property type="match status" value="1"/>
</dbReference>
<dbReference type="GO" id="GO:0016491">
    <property type="term" value="F:oxidoreductase activity"/>
    <property type="evidence" value="ECO:0007669"/>
    <property type="project" value="UniProtKB-KW"/>
</dbReference>
<evidence type="ECO:0000256" key="3">
    <source>
        <dbReference type="ARBA" id="ARBA00022630"/>
    </source>
</evidence>
<dbReference type="KEGG" id="coe:CP258_00410"/>
<dbReference type="InterPro" id="IPR029479">
    <property type="entry name" value="Nitroreductase"/>
</dbReference>
<dbReference type="PANTHER" id="PTHR43673:SF2">
    <property type="entry name" value="NITROREDUCTASE"/>
    <property type="match status" value="1"/>
</dbReference>
<evidence type="ECO:0000259" key="6">
    <source>
        <dbReference type="Pfam" id="PF00881"/>
    </source>
</evidence>
<evidence type="ECO:0000256" key="2">
    <source>
        <dbReference type="ARBA" id="ARBA00007118"/>
    </source>
</evidence>
<sequence>MSLTVAEAIANRRATRKYTEQEVSDVVLDAVVSQALQAPSAFNAQRADLVVVRDQAIKDKIFEASGQKQLRDAPVVLITVARADVPEDLDEVLGAERATFVRNVLADADAAHLRETALKDAMLVAGFALIAAQGEGLATSPTTGWDEAKILAAIGLADRSDRAVGLVIGMGYPAEFPAHPGRAESRRVDNGYARG</sequence>
<evidence type="ECO:0000313" key="7">
    <source>
        <dbReference type="EMBL" id="AFK15735.1"/>
    </source>
</evidence>
<dbReference type="EMBL" id="CP003540">
    <property type="protein sequence ID" value="AFK15735.1"/>
    <property type="molecule type" value="Genomic_DNA"/>
</dbReference>
<proteinExistence type="inferred from homology"/>
<feature type="domain" description="Nitroreductase" evidence="6">
    <location>
        <begin position="9"/>
        <end position="172"/>
    </location>
</feature>
<name>A0AAU8PMP5_CORPS</name>
<dbReference type="RefSeq" id="WP_013240931.1">
    <property type="nucleotide sequence ID" value="NC_017945.3"/>
</dbReference>
<dbReference type="InterPro" id="IPR000415">
    <property type="entry name" value="Nitroreductase-like"/>
</dbReference>
<evidence type="ECO:0000256" key="5">
    <source>
        <dbReference type="ARBA" id="ARBA00023002"/>
    </source>
</evidence>
<dbReference type="Proteomes" id="UP000006465">
    <property type="component" value="Chromosome"/>
</dbReference>
<gene>
    <name evidence="7" type="ORF">CP258_00410</name>
</gene>
<evidence type="ECO:0000313" key="8">
    <source>
        <dbReference type="Proteomes" id="UP000006465"/>
    </source>
</evidence>
<comment type="similarity">
    <text evidence="2">Belongs to the nitroreductase family.</text>
</comment>
<keyword evidence="3" id="KW-0285">Flavoprotein</keyword>
<dbReference type="PANTHER" id="PTHR43673">
    <property type="entry name" value="NAD(P)H NITROREDUCTASE YDGI-RELATED"/>
    <property type="match status" value="1"/>
</dbReference>
<dbReference type="Gene3D" id="3.40.109.10">
    <property type="entry name" value="NADH Oxidase"/>
    <property type="match status" value="1"/>
</dbReference>
<reference evidence="7 8" key="1">
    <citation type="journal article" date="2013" name="J. Biotechnol.">
        <title>Genome sequence of Corynebacterium pseudotuberculosis biovar equi strain 258 and prediction of antigenic targets to improve biotechnological vaccine production.</title>
        <authorList>
            <person name="Soares S.C."/>
            <person name="Trost E."/>
            <person name="Ramos R.T."/>
            <person name="Carneiro A.R."/>
            <person name="Santos A.R."/>
            <person name="Pinto A.C."/>
            <person name="Barbosa E."/>
            <person name="Aburjaile F."/>
            <person name="Ali A."/>
            <person name="Diniz C.A."/>
            <person name="Hassan S.S."/>
            <person name="Fiaux K."/>
            <person name="Guimaraes L.C."/>
            <person name="Bakhtiar S.M."/>
            <person name="Pereira U."/>
            <person name="Almeida S.S."/>
            <person name="Abreu V.A."/>
            <person name="Rocha F.S."/>
            <person name="Dorella F.A."/>
            <person name="Miyoshi A."/>
            <person name="Silva A."/>
            <person name="Azevedo V."/>
            <person name="Tauch A."/>
        </authorList>
    </citation>
    <scope>NUCLEOTIDE SEQUENCE [LARGE SCALE GENOMIC DNA]</scope>
    <source>
        <strain evidence="7 8">258</strain>
    </source>
</reference>
<accession>A0AAU8PMP5</accession>
<keyword evidence="4" id="KW-0288">FMN</keyword>
<comment type="cofactor">
    <cofactor evidence="1">
        <name>FMN</name>
        <dbReference type="ChEBI" id="CHEBI:58210"/>
    </cofactor>
</comment>
<evidence type="ECO:0000256" key="4">
    <source>
        <dbReference type="ARBA" id="ARBA00022643"/>
    </source>
</evidence>
<dbReference type="AlphaFoldDB" id="A0AAU8PMP5"/>